<name>A0A1X6NRG3_PORUM</name>
<dbReference type="InterPro" id="IPR006598">
    <property type="entry name" value="CAP10"/>
</dbReference>
<dbReference type="Pfam" id="PF05686">
    <property type="entry name" value="Glyco_transf_90"/>
    <property type="match status" value="1"/>
</dbReference>
<dbReference type="SMART" id="SM00672">
    <property type="entry name" value="CAP10"/>
    <property type="match status" value="1"/>
</dbReference>
<feature type="domain" description="Glycosyl transferase CAP10" evidence="3">
    <location>
        <begin position="274"/>
        <end position="549"/>
    </location>
</feature>
<dbReference type="EMBL" id="KV919169">
    <property type="protein sequence ID" value="OSX71120.1"/>
    <property type="molecule type" value="Genomic_DNA"/>
</dbReference>
<keyword evidence="2" id="KW-0808">Transferase</keyword>
<dbReference type="PANTHER" id="PTHR12203:SF35">
    <property type="entry name" value="PROTEIN O-GLUCOSYLTRANSFERASE 1"/>
    <property type="match status" value="1"/>
</dbReference>
<gene>
    <name evidence="4" type="ORF">BU14_0592s0014</name>
</gene>
<evidence type="ECO:0000313" key="4">
    <source>
        <dbReference type="EMBL" id="OSX71120.1"/>
    </source>
</evidence>
<dbReference type="OrthoDB" id="202415at2759"/>
<evidence type="ECO:0000256" key="1">
    <source>
        <dbReference type="ARBA" id="ARBA00010118"/>
    </source>
</evidence>
<dbReference type="Proteomes" id="UP000218209">
    <property type="component" value="Unassembled WGS sequence"/>
</dbReference>
<evidence type="ECO:0000256" key="2">
    <source>
        <dbReference type="ARBA" id="ARBA00022679"/>
    </source>
</evidence>
<comment type="similarity">
    <text evidence="1">Belongs to the glycosyltransferase 90 family.</text>
</comment>
<organism evidence="4 5">
    <name type="scientific">Porphyra umbilicalis</name>
    <name type="common">Purple laver</name>
    <name type="synonym">Red alga</name>
    <dbReference type="NCBI Taxonomy" id="2786"/>
    <lineage>
        <taxon>Eukaryota</taxon>
        <taxon>Rhodophyta</taxon>
        <taxon>Bangiophyceae</taxon>
        <taxon>Bangiales</taxon>
        <taxon>Bangiaceae</taxon>
        <taxon>Porphyra</taxon>
    </lineage>
</organism>
<dbReference type="AlphaFoldDB" id="A0A1X6NRG3"/>
<keyword evidence="5" id="KW-1185">Reference proteome</keyword>
<reference evidence="4 5" key="1">
    <citation type="submission" date="2017-03" db="EMBL/GenBank/DDBJ databases">
        <title>WGS assembly of Porphyra umbilicalis.</title>
        <authorList>
            <person name="Brawley S.H."/>
            <person name="Blouin N.A."/>
            <person name="Ficko-Blean E."/>
            <person name="Wheeler G.L."/>
            <person name="Lohr M."/>
            <person name="Goodson H.V."/>
            <person name="Jenkins J.W."/>
            <person name="Blaby-Haas C.E."/>
            <person name="Helliwell K.E."/>
            <person name="Chan C."/>
            <person name="Marriage T."/>
            <person name="Bhattacharya D."/>
            <person name="Klein A.S."/>
            <person name="Badis Y."/>
            <person name="Brodie J."/>
            <person name="Cao Y."/>
            <person name="Collen J."/>
            <person name="Dittami S.M."/>
            <person name="Gachon C.M."/>
            <person name="Green B.R."/>
            <person name="Karpowicz S."/>
            <person name="Kim J.W."/>
            <person name="Kudahl U."/>
            <person name="Lin S."/>
            <person name="Michel G."/>
            <person name="Mittag M."/>
            <person name="Olson B.J."/>
            <person name="Pangilinan J."/>
            <person name="Peng Y."/>
            <person name="Qiu H."/>
            <person name="Shu S."/>
            <person name="Singer J.T."/>
            <person name="Smith A.G."/>
            <person name="Sprecher B.N."/>
            <person name="Wagner V."/>
            <person name="Wang W."/>
            <person name="Wang Z.-Y."/>
            <person name="Yan J."/>
            <person name="Yarish C."/>
            <person name="Zoeuner-Riek S."/>
            <person name="Zhuang Y."/>
            <person name="Zou Y."/>
            <person name="Lindquist E.A."/>
            <person name="Grimwood J."/>
            <person name="Barry K."/>
            <person name="Rokhsar D.S."/>
            <person name="Schmutz J."/>
            <person name="Stiller J.W."/>
            <person name="Grossman A.R."/>
            <person name="Prochnik S.E."/>
        </authorList>
    </citation>
    <scope>NUCLEOTIDE SEQUENCE [LARGE SCALE GENOMIC DNA]</scope>
    <source>
        <strain evidence="4">4086291</strain>
    </source>
</reference>
<dbReference type="InterPro" id="IPR051091">
    <property type="entry name" value="O-Glucosyltr/Glycosyltrsf_90"/>
</dbReference>
<evidence type="ECO:0000313" key="5">
    <source>
        <dbReference type="Proteomes" id="UP000218209"/>
    </source>
</evidence>
<protein>
    <recommendedName>
        <fullName evidence="3">Glycosyl transferase CAP10 domain-containing protein</fullName>
    </recommendedName>
</protein>
<dbReference type="PANTHER" id="PTHR12203">
    <property type="entry name" value="KDEL LYS-ASP-GLU-LEU CONTAINING - RELATED"/>
    <property type="match status" value="1"/>
</dbReference>
<evidence type="ECO:0000259" key="3">
    <source>
        <dbReference type="SMART" id="SM00672"/>
    </source>
</evidence>
<dbReference type="GO" id="GO:0016740">
    <property type="term" value="F:transferase activity"/>
    <property type="evidence" value="ECO:0007669"/>
    <property type="project" value="UniProtKB-KW"/>
</dbReference>
<sequence>MAMLSAPLPAYTIYRARRRPPTPYAAVATVADGAATRSDNGVGTGTETSKAPCQVHEAVDSPLPPRRRRRLRLPRWPRRPASDTVIMGLLFAAWCILLHAHKVAVLDDAAYAAGVPDGGVRSASAVAARLLFWAGLPGSAWLAHRGNADTASSSEPPPPRDADMMVAIEPLTRSRQPFGALPRNASVGLAYAALAKAYTAPFRAFGGIPRALFMDVLERGEGVGYCATCFLVQVKTNTIYVYDPRGVRNRMSPFHALRMREVLLWTKLALRRGRIGDTEFVVSVTDTVASTRCAHPYRLATPEATPRPIFTIVHCNVSDNIPFPMFAGDLLRRAFPAEFWTDRGGRVSRWDAKMAAHATSAADVPWVAKQPRAVFRGVVRVSAAAANASAFHATCGTLGRPALAARSAGRPHLFDVEIEGVCGHTTHTARRLTAHQQSAYRYGVYVEGNGFWADRLVLQLFGASATFYQLTPCGLFFEPLLRPYEHVIPVDYHFRDLERQVVWARHHDAAARRVAVQGRAFASEYLSTAGIRSYAEAILLEYTKLLHDRNITIVPGAKKY</sequence>
<proteinExistence type="inferred from homology"/>
<accession>A0A1X6NRG3</accession>